<proteinExistence type="predicted"/>
<feature type="region of interest" description="Disordered" evidence="1">
    <location>
        <begin position="43"/>
        <end position="68"/>
    </location>
</feature>
<reference evidence="2" key="1">
    <citation type="journal article" date="2014" name="Int. J. Syst. Evol. Microbiol.">
        <title>Complete genome sequence of Corynebacterium casei LMG S-19264T (=DSM 44701T), isolated from a smear-ripened cheese.</title>
        <authorList>
            <consortium name="US DOE Joint Genome Institute (JGI-PGF)"/>
            <person name="Walter F."/>
            <person name="Albersmeier A."/>
            <person name="Kalinowski J."/>
            <person name="Ruckert C."/>
        </authorList>
    </citation>
    <scope>NUCLEOTIDE SEQUENCE</scope>
    <source>
        <strain evidence="2">JCM 5069</strain>
    </source>
</reference>
<dbReference type="Proteomes" id="UP000603708">
    <property type="component" value="Unassembled WGS sequence"/>
</dbReference>
<gene>
    <name evidence="2" type="ORF">GCM10018793_69720</name>
</gene>
<sequence length="220" mass="21975">MSGVGATAAYRVPSAGLPSAPGRRHDAARIRLCELPAEVPERAGGVPRAARRGGGALAPGGPGGRMREHGAPYAGFLAPGADGSGGAGPIVGGGHGGGGEGACSGRGPTRPMDAGIPGAESPTRLLESHASPCRPSWLLRLHLASACRDPGACRLCPGHESGGRAFPGSVTVPQLALCPVPFVTAWARGARGVRTRARKAVEASLAGSGPDIKADRPCRR</sequence>
<evidence type="ECO:0000313" key="3">
    <source>
        <dbReference type="Proteomes" id="UP000603708"/>
    </source>
</evidence>
<protein>
    <submittedName>
        <fullName evidence="2">Uncharacterized protein</fullName>
    </submittedName>
</protein>
<comment type="caution">
    <text evidence="2">The sequence shown here is derived from an EMBL/GenBank/DDBJ whole genome shotgun (WGS) entry which is preliminary data.</text>
</comment>
<dbReference type="AlphaFoldDB" id="A0A919L9D0"/>
<accession>A0A919L9D0</accession>
<name>A0A919L9D0_9ACTN</name>
<evidence type="ECO:0000256" key="1">
    <source>
        <dbReference type="SAM" id="MobiDB-lite"/>
    </source>
</evidence>
<dbReference type="EMBL" id="BNCD01000042">
    <property type="protein sequence ID" value="GHH88768.1"/>
    <property type="molecule type" value="Genomic_DNA"/>
</dbReference>
<reference evidence="2" key="2">
    <citation type="submission" date="2020-09" db="EMBL/GenBank/DDBJ databases">
        <authorList>
            <person name="Sun Q."/>
            <person name="Ohkuma M."/>
        </authorList>
    </citation>
    <scope>NUCLEOTIDE SEQUENCE</scope>
    <source>
        <strain evidence="2">JCM 5069</strain>
    </source>
</reference>
<organism evidence="2 3">
    <name type="scientific">Streptomyces sulfonofaciens</name>
    <dbReference type="NCBI Taxonomy" id="68272"/>
    <lineage>
        <taxon>Bacteria</taxon>
        <taxon>Bacillati</taxon>
        <taxon>Actinomycetota</taxon>
        <taxon>Actinomycetes</taxon>
        <taxon>Kitasatosporales</taxon>
        <taxon>Streptomycetaceae</taxon>
        <taxon>Streptomyces</taxon>
    </lineage>
</organism>
<evidence type="ECO:0000313" key="2">
    <source>
        <dbReference type="EMBL" id="GHH88768.1"/>
    </source>
</evidence>
<keyword evidence="3" id="KW-1185">Reference proteome</keyword>
<feature type="compositionally biased region" description="Gly residues" evidence="1">
    <location>
        <begin position="52"/>
        <end position="64"/>
    </location>
</feature>